<dbReference type="GO" id="GO:0016787">
    <property type="term" value="F:hydrolase activity"/>
    <property type="evidence" value="ECO:0007669"/>
    <property type="project" value="UniProtKB-KW"/>
</dbReference>
<feature type="transmembrane region" description="Helical" evidence="1">
    <location>
        <begin position="90"/>
        <end position="116"/>
    </location>
</feature>
<evidence type="ECO:0000256" key="1">
    <source>
        <dbReference type="SAM" id="Phobius"/>
    </source>
</evidence>
<protein>
    <submittedName>
        <fullName evidence="2">Metal-dependent hydrolase</fullName>
    </submittedName>
</protein>
<feature type="transmembrane region" description="Helical" evidence="1">
    <location>
        <begin position="137"/>
        <end position="156"/>
    </location>
</feature>
<organism evidence="2 3">
    <name type="scientific">Microcystis aeruginosa Ma_SC_T_19800800_S464</name>
    <dbReference type="NCBI Taxonomy" id="2486257"/>
    <lineage>
        <taxon>Bacteria</taxon>
        <taxon>Bacillati</taxon>
        <taxon>Cyanobacteriota</taxon>
        <taxon>Cyanophyceae</taxon>
        <taxon>Oscillatoriophycideae</taxon>
        <taxon>Chroococcales</taxon>
        <taxon>Microcystaceae</taxon>
        <taxon>Microcystis</taxon>
    </lineage>
</organism>
<comment type="caution">
    <text evidence="2">The sequence shown here is derived from an EMBL/GenBank/DDBJ whole genome shotgun (WGS) entry which is preliminary data.</text>
</comment>
<keyword evidence="1" id="KW-0472">Membrane</keyword>
<dbReference type="Proteomes" id="UP000319313">
    <property type="component" value="Unassembled WGS sequence"/>
</dbReference>
<accession>A0A552DLS8</accession>
<evidence type="ECO:0000313" key="3">
    <source>
        <dbReference type="Proteomes" id="UP000319313"/>
    </source>
</evidence>
<dbReference type="InterPro" id="IPR007404">
    <property type="entry name" value="YdjM-like"/>
</dbReference>
<dbReference type="Pfam" id="PF04307">
    <property type="entry name" value="YdjM"/>
    <property type="match status" value="1"/>
</dbReference>
<reference evidence="2 3" key="1">
    <citation type="submission" date="2019-01" db="EMBL/GenBank/DDBJ databases">
        <title>Coherence of Microcystis species and biogeography revealed through population genomics.</title>
        <authorList>
            <person name="Perez-Carrascal O.M."/>
            <person name="Terrat Y."/>
            <person name="Giani A."/>
            <person name="Fortin N."/>
            <person name="Tromas N."/>
            <person name="Shapiro B.J."/>
        </authorList>
    </citation>
    <scope>NUCLEOTIDE SEQUENCE [LARGE SCALE GENOMIC DNA]</scope>
    <source>
        <strain evidence="2">Ma_SC_T_19800800_S464</strain>
    </source>
</reference>
<gene>
    <name evidence="2" type="ORF">EWV81_16725</name>
</gene>
<dbReference type="EMBL" id="SFBL01000156">
    <property type="protein sequence ID" value="TRU23142.1"/>
    <property type="molecule type" value="Genomic_DNA"/>
</dbReference>
<dbReference type="AlphaFoldDB" id="A0A552DLS8"/>
<sequence length="351" mass="38075">MMSVTHIAFSVALTSITLGTANPEILGIAAVAALLPDIDTGKSSIGRLFFPVSSWLEKRTVHRGITHSFFASGVVTLAAYPLALLGYSPLWYGLILGYFFGWFADVFTKSGVQAFYPGRGRMIIPRNPRLRLATGSNAEWFLLFVLVVVSVLSISINSGGGLIRGFNQALGLPSGAIESINEDASRYLLRVRVQGRNAITEQPIDATYEVIEPLTVSDLLVKDEQGTVYRLGSSQESQIIASRLRVERVAPVQVKIENILLEDEYLDRLASLTEPFDVAQGARVYLTGTLTVADGSGLSLPTHADRFDTITLQPGNIAYARLTAASPQYAIDKLGEYSVSGHLIARIVNVQ</sequence>
<dbReference type="PANTHER" id="PTHR35531:SF1">
    <property type="entry name" value="INNER MEMBRANE PROTEIN YBCI-RELATED"/>
    <property type="match status" value="1"/>
</dbReference>
<name>A0A552DLS8_MICAE</name>
<keyword evidence="2" id="KW-0378">Hydrolase</keyword>
<dbReference type="PANTHER" id="PTHR35531">
    <property type="entry name" value="INNER MEMBRANE PROTEIN YBCI-RELATED"/>
    <property type="match status" value="1"/>
</dbReference>
<proteinExistence type="predicted"/>
<evidence type="ECO:0000313" key="2">
    <source>
        <dbReference type="EMBL" id="TRU23142.1"/>
    </source>
</evidence>
<keyword evidence="1" id="KW-0812">Transmembrane</keyword>
<keyword evidence="1" id="KW-1133">Transmembrane helix</keyword>